<name>A0A3N2PJU5_SODAK</name>
<accession>A0A3N2PJU5</accession>
<feature type="non-terminal residue" evidence="2">
    <location>
        <position position="226"/>
    </location>
</feature>
<protein>
    <recommendedName>
        <fullName evidence="4">Elongin-A</fullName>
    </recommendedName>
</protein>
<dbReference type="GeneID" id="39576972"/>
<evidence type="ECO:0000313" key="3">
    <source>
        <dbReference type="Proteomes" id="UP000272025"/>
    </source>
</evidence>
<dbReference type="RefSeq" id="XP_028462614.1">
    <property type="nucleotide sequence ID" value="XM_028608494.1"/>
</dbReference>
<keyword evidence="3" id="KW-1185">Reference proteome</keyword>
<dbReference type="AlphaFoldDB" id="A0A3N2PJU5"/>
<organism evidence="2 3">
    <name type="scientific">Sodiomyces alkalinus (strain CBS 110278 / VKM F-3762 / F11)</name>
    <name type="common">Alkaliphilic filamentous fungus</name>
    <dbReference type="NCBI Taxonomy" id="1314773"/>
    <lineage>
        <taxon>Eukaryota</taxon>
        <taxon>Fungi</taxon>
        <taxon>Dikarya</taxon>
        <taxon>Ascomycota</taxon>
        <taxon>Pezizomycotina</taxon>
        <taxon>Sordariomycetes</taxon>
        <taxon>Hypocreomycetidae</taxon>
        <taxon>Glomerellales</taxon>
        <taxon>Plectosphaerellaceae</taxon>
        <taxon>Sodiomyces</taxon>
    </lineage>
</organism>
<dbReference type="InterPro" id="IPR010684">
    <property type="entry name" value="RNA_pol_II_trans_fac_SIII_A"/>
</dbReference>
<dbReference type="Proteomes" id="UP000272025">
    <property type="component" value="Unassembled WGS sequence"/>
</dbReference>
<evidence type="ECO:0008006" key="4">
    <source>
        <dbReference type="Google" id="ProtNLM"/>
    </source>
</evidence>
<reference evidence="2 3" key="1">
    <citation type="journal article" date="2018" name="Mol. Ecol.">
        <title>The obligate alkalophilic soda-lake fungus Sodiomyces alkalinus has shifted to a protein diet.</title>
        <authorList>
            <person name="Grum-Grzhimaylo A.A."/>
            <person name="Falkoski D.L."/>
            <person name="van den Heuvel J."/>
            <person name="Valero-Jimenez C.A."/>
            <person name="Min B."/>
            <person name="Choi I.G."/>
            <person name="Lipzen A."/>
            <person name="Daum C.G."/>
            <person name="Aanen D.K."/>
            <person name="Tsang A."/>
            <person name="Henrissat B."/>
            <person name="Bilanenko E.N."/>
            <person name="de Vries R.P."/>
            <person name="van Kan J.A.L."/>
            <person name="Grigoriev I.V."/>
            <person name="Debets A.J.M."/>
        </authorList>
    </citation>
    <scope>NUCLEOTIDE SEQUENCE [LARGE SCALE GENOMIC DNA]</scope>
    <source>
        <strain evidence="2 3">F11</strain>
    </source>
</reference>
<dbReference type="OrthoDB" id="4834711at2759"/>
<feature type="region of interest" description="Disordered" evidence="1">
    <location>
        <begin position="134"/>
        <end position="178"/>
    </location>
</feature>
<dbReference type="GO" id="GO:0006368">
    <property type="term" value="P:transcription elongation by RNA polymerase II"/>
    <property type="evidence" value="ECO:0007669"/>
    <property type="project" value="InterPro"/>
</dbReference>
<dbReference type="Pfam" id="PF06881">
    <property type="entry name" value="Elongin_A"/>
    <property type="match status" value="1"/>
</dbReference>
<gene>
    <name evidence="2" type="ORF">SODALDRAFT_285554</name>
</gene>
<dbReference type="PANTHER" id="PTHR47543:SF2">
    <property type="entry name" value="RNA POLYMERASE II TRANSCRIPTION FACTOR SIII SUBUNIT A"/>
    <property type="match status" value="1"/>
</dbReference>
<dbReference type="Gene3D" id="6.10.250.3180">
    <property type="match status" value="1"/>
</dbReference>
<sequence>MAVKSLAELCVQICQKHINQLTSFGDGDVFVPPGYVREILLRVTDPTQLRQIEINSPYIDTADIWKRLISREFPVESRDKDYIPPKPAQWYEVYEKYSSERQISQMEAEEQLRRQFQGLQEQKDSRVSKLVDQRFLPRPPKTGRSIGGQNRSSKVFSRASSFGGGGRSKLNSGASVLRRARREAAEHALMRGVLATPSNTPPTGAVKMMPAYIVEGRRMLSQPFFR</sequence>
<evidence type="ECO:0000313" key="2">
    <source>
        <dbReference type="EMBL" id="ROT34808.1"/>
    </source>
</evidence>
<dbReference type="PANTHER" id="PTHR47543">
    <property type="entry name" value="OS08G0169600 PROTEIN"/>
    <property type="match status" value="1"/>
</dbReference>
<dbReference type="EMBL" id="ML119064">
    <property type="protein sequence ID" value="ROT34808.1"/>
    <property type="molecule type" value="Genomic_DNA"/>
</dbReference>
<proteinExistence type="predicted"/>
<evidence type="ECO:0000256" key="1">
    <source>
        <dbReference type="SAM" id="MobiDB-lite"/>
    </source>
</evidence>
<dbReference type="GO" id="GO:0070449">
    <property type="term" value="C:elongin complex"/>
    <property type="evidence" value="ECO:0007669"/>
    <property type="project" value="InterPro"/>
</dbReference>
<dbReference type="STRING" id="1314773.A0A3N2PJU5"/>